<dbReference type="AlphaFoldDB" id="A0A411AA14"/>
<protein>
    <submittedName>
        <fullName evidence="1">Uncharacterized protein</fullName>
    </submittedName>
</protein>
<evidence type="ECO:0000313" key="2">
    <source>
        <dbReference type="Proteomes" id="UP000587477"/>
    </source>
</evidence>
<organism evidence="1 2">
    <name type="scientific">Bacillus velezensis</name>
    <dbReference type="NCBI Taxonomy" id="492670"/>
    <lineage>
        <taxon>Bacteria</taxon>
        <taxon>Bacillati</taxon>
        <taxon>Bacillota</taxon>
        <taxon>Bacilli</taxon>
        <taxon>Bacillales</taxon>
        <taxon>Bacillaceae</taxon>
        <taxon>Bacillus</taxon>
        <taxon>Bacillus amyloliquefaciens group</taxon>
    </lineage>
</organism>
<dbReference type="Pfam" id="PF10903">
    <property type="entry name" value="DUF2691"/>
    <property type="match status" value="1"/>
</dbReference>
<accession>A0A411AA14</accession>
<dbReference type="InterPro" id="IPR020216">
    <property type="entry name" value="Uncharacterised_YncE"/>
</dbReference>
<sequence length="154" mass="17871">MKRGITFNIPNQFGRFAADILQPFPISPYTWFIGDGEAYIEFKEDTDTDLFPQNQRIIQGQELRQRLEGNPYYMIFAELKAFPGGMVTEINTYEEYLESSCELVLLIADCSYVTLYYKDPVMLEALYQQAVQCGFHRVDYVTDENDARTGLSVW</sequence>
<evidence type="ECO:0000313" key="1">
    <source>
        <dbReference type="EMBL" id="QOY27520.1"/>
    </source>
</evidence>
<gene>
    <name evidence="1" type="ORF">BACVE_002533</name>
</gene>
<dbReference type="EMBL" id="CP063687">
    <property type="protein sequence ID" value="QOY27520.1"/>
    <property type="molecule type" value="Genomic_DNA"/>
</dbReference>
<dbReference type="Proteomes" id="UP000587477">
    <property type="component" value="Chromosome"/>
</dbReference>
<dbReference type="RefSeq" id="WP_017418966.1">
    <property type="nucleotide sequence ID" value="NZ_BDDG01000021.1"/>
</dbReference>
<name>A0A411AA14_BACVE</name>
<reference evidence="2" key="1">
    <citation type="submission" date="2020-10" db="EMBL/GenBank/DDBJ databases">
        <title>Complete genome sequence of Bacillus velezensis NST6.</title>
        <authorList>
            <person name="Choi J."/>
        </authorList>
    </citation>
    <scope>NUCLEOTIDE SEQUENCE [LARGE SCALE GENOMIC DNA]</scope>
    <source>
        <strain evidence="2">NST6</strain>
    </source>
</reference>
<proteinExistence type="predicted"/>